<accession>A0AAI9X790</accession>
<evidence type="ECO:0000313" key="2">
    <source>
        <dbReference type="Proteomes" id="UP001227192"/>
    </source>
</evidence>
<evidence type="ECO:0000313" key="1">
    <source>
        <dbReference type="EMBL" id="KAJ9486495.1"/>
    </source>
</evidence>
<gene>
    <name evidence="1" type="ORF">VN97_g6838</name>
</gene>
<name>A0AAI9X790_PENTH</name>
<dbReference type="AlphaFoldDB" id="A0AAI9X790"/>
<reference evidence="1" key="2">
    <citation type="journal article" date="2016" name="Fungal Biol.">
        <title>Ochratoxin A production by Penicillium thymicola.</title>
        <authorList>
            <person name="Nguyen H.D.T."/>
            <person name="McMullin D.R."/>
            <person name="Ponomareva E."/>
            <person name="Riley R."/>
            <person name="Pomraning K.R."/>
            <person name="Baker S.E."/>
            <person name="Seifert K.A."/>
        </authorList>
    </citation>
    <scope>NUCLEOTIDE SEQUENCE</scope>
    <source>
        <strain evidence="1">DAOM 180753</strain>
    </source>
</reference>
<comment type="caution">
    <text evidence="1">The sequence shown here is derived from an EMBL/GenBank/DDBJ whole genome shotgun (WGS) entry which is preliminary data.</text>
</comment>
<keyword evidence="2" id="KW-1185">Reference proteome</keyword>
<sequence length="70" mass="8002">MNYCIGNVNIVIIVSVNRTTPNIKFETISLEISSLRYQRRSSESPTNTNHMAEAWTECSLSVKSPWTEPR</sequence>
<proteinExistence type="predicted"/>
<dbReference type="EMBL" id="LACB01000206">
    <property type="protein sequence ID" value="KAJ9486495.1"/>
    <property type="molecule type" value="Genomic_DNA"/>
</dbReference>
<reference evidence="1" key="1">
    <citation type="submission" date="2015-06" db="EMBL/GenBank/DDBJ databases">
        <authorList>
            <person name="Nguyen H."/>
        </authorList>
    </citation>
    <scope>NUCLEOTIDE SEQUENCE</scope>
    <source>
        <strain evidence="1">DAOM 180753</strain>
    </source>
</reference>
<organism evidence="1 2">
    <name type="scientific">Penicillium thymicola</name>
    <dbReference type="NCBI Taxonomy" id="293382"/>
    <lineage>
        <taxon>Eukaryota</taxon>
        <taxon>Fungi</taxon>
        <taxon>Dikarya</taxon>
        <taxon>Ascomycota</taxon>
        <taxon>Pezizomycotina</taxon>
        <taxon>Eurotiomycetes</taxon>
        <taxon>Eurotiomycetidae</taxon>
        <taxon>Eurotiales</taxon>
        <taxon>Aspergillaceae</taxon>
        <taxon>Penicillium</taxon>
    </lineage>
</organism>
<dbReference type="Proteomes" id="UP001227192">
    <property type="component" value="Unassembled WGS sequence"/>
</dbReference>
<protein>
    <submittedName>
        <fullName evidence="1">Uncharacterized protein</fullName>
    </submittedName>
</protein>